<dbReference type="PROSITE" id="PS50294">
    <property type="entry name" value="WD_REPEATS_REGION"/>
    <property type="match status" value="2"/>
</dbReference>
<dbReference type="PROSITE" id="PS50082">
    <property type="entry name" value="WD_REPEATS_2"/>
    <property type="match status" value="4"/>
</dbReference>
<dbReference type="SMART" id="SM00320">
    <property type="entry name" value="WD40"/>
    <property type="match status" value="8"/>
</dbReference>
<dbReference type="SUPFAM" id="SSF50998">
    <property type="entry name" value="Quinoprotein alcohol dehydrogenase-like"/>
    <property type="match status" value="1"/>
</dbReference>
<evidence type="ECO:0000259" key="4">
    <source>
        <dbReference type="Pfam" id="PF04192"/>
    </source>
</evidence>
<gene>
    <name evidence="6" type="ORF">ZHAS_00021871</name>
</gene>
<evidence type="ECO:0000313" key="7">
    <source>
        <dbReference type="EnsemblMetazoa" id="ASIC021871-PA"/>
    </source>
</evidence>
<keyword evidence="2" id="KW-0677">Repeat</keyword>
<evidence type="ECO:0000313" key="8">
    <source>
        <dbReference type="Proteomes" id="UP000030765"/>
    </source>
</evidence>
<feature type="domain" description="WDR36/Utp21 N-terminal" evidence="5">
    <location>
        <begin position="35"/>
        <end position="300"/>
    </location>
</feature>
<protein>
    <submittedName>
        <fullName evidence="6">AGAP004557-PA-like protein</fullName>
    </submittedName>
</protein>
<dbReference type="Pfam" id="PF25171">
    <property type="entry name" value="Beta-prop_WDR36-Utp21_1st"/>
    <property type="match status" value="1"/>
</dbReference>
<dbReference type="PANTHER" id="PTHR22840">
    <property type="entry name" value="WD REPEAT-CONTAINING PROTEIN 36"/>
    <property type="match status" value="1"/>
</dbReference>
<dbReference type="Pfam" id="PF04192">
    <property type="entry name" value="Utp21"/>
    <property type="match status" value="1"/>
</dbReference>
<dbReference type="EnsemblMetazoa" id="ASIC021871-RA">
    <property type="protein sequence ID" value="ASIC021871-PA"/>
    <property type="gene ID" value="ASIC021871"/>
</dbReference>
<dbReference type="InterPro" id="IPR011047">
    <property type="entry name" value="Quinoprotein_ADH-like_sf"/>
</dbReference>
<dbReference type="InterPro" id="IPR059157">
    <property type="entry name" value="WDR36-Utp21_N"/>
</dbReference>
<feature type="repeat" description="WD" evidence="3">
    <location>
        <begin position="266"/>
        <end position="297"/>
    </location>
</feature>
<dbReference type="VEuPathDB" id="VectorBase:ASIS007431"/>
<evidence type="ECO:0000259" key="5">
    <source>
        <dbReference type="Pfam" id="PF25171"/>
    </source>
</evidence>
<dbReference type="InterPro" id="IPR036322">
    <property type="entry name" value="WD40_repeat_dom_sf"/>
</dbReference>
<dbReference type="VEuPathDB" id="VectorBase:ASIC021871"/>
<keyword evidence="8" id="KW-1185">Reference proteome</keyword>
<evidence type="ECO:0000256" key="2">
    <source>
        <dbReference type="ARBA" id="ARBA00022737"/>
    </source>
</evidence>
<feature type="domain" description="WDR36/Utp21 C-terminal" evidence="4">
    <location>
        <begin position="732"/>
        <end position="945"/>
    </location>
</feature>
<dbReference type="InterPro" id="IPR001680">
    <property type="entry name" value="WD40_rpt"/>
</dbReference>
<evidence type="ECO:0000313" key="6">
    <source>
        <dbReference type="EMBL" id="KFB53630.1"/>
    </source>
</evidence>
<dbReference type="SUPFAM" id="SSF50978">
    <property type="entry name" value="WD40 repeat-like"/>
    <property type="match status" value="1"/>
</dbReference>
<name>A0A084WTT6_ANOSI</name>
<accession>A0A084WTT6</accession>
<dbReference type="STRING" id="74873.A0A084WTT6"/>
<dbReference type="AlphaFoldDB" id="A0A084WTT6"/>
<dbReference type="InterPro" id="IPR007319">
    <property type="entry name" value="WDR36/Utp21_C"/>
</dbReference>
<dbReference type="PROSITE" id="PS00678">
    <property type="entry name" value="WD_REPEATS_1"/>
    <property type="match status" value="2"/>
</dbReference>
<dbReference type="Pfam" id="PF25168">
    <property type="entry name" value="Beta-prop_WDR36-Utp21_2nd"/>
    <property type="match status" value="1"/>
</dbReference>
<feature type="repeat" description="WD" evidence="3">
    <location>
        <begin position="503"/>
        <end position="544"/>
    </location>
</feature>
<dbReference type="InterPro" id="IPR015943">
    <property type="entry name" value="WD40/YVTN_repeat-like_dom_sf"/>
</dbReference>
<feature type="repeat" description="WD" evidence="3">
    <location>
        <begin position="223"/>
        <end position="265"/>
    </location>
</feature>
<evidence type="ECO:0000256" key="3">
    <source>
        <dbReference type="PROSITE-ProRule" id="PRU00221"/>
    </source>
</evidence>
<dbReference type="EMBL" id="ATLV01026914">
    <property type="status" value="NOT_ANNOTATED_CDS"/>
    <property type="molecule type" value="Genomic_DNA"/>
</dbReference>
<dbReference type="OrthoDB" id="10250769at2759"/>
<organism evidence="6">
    <name type="scientific">Anopheles sinensis</name>
    <name type="common">Mosquito</name>
    <dbReference type="NCBI Taxonomy" id="74873"/>
    <lineage>
        <taxon>Eukaryota</taxon>
        <taxon>Metazoa</taxon>
        <taxon>Ecdysozoa</taxon>
        <taxon>Arthropoda</taxon>
        <taxon>Hexapoda</taxon>
        <taxon>Insecta</taxon>
        <taxon>Pterygota</taxon>
        <taxon>Neoptera</taxon>
        <taxon>Endopterygota</taxon>
        <taxon>Diptera</taxon>
        <taxon>Nematocera</taxon>
        <taxon>Culicoidea</taxon>
        <taxon>Culicidae</taxon>
        <taxon>Anophelinae</taxon>
        <taxon>Anopheles</taxon>
    </lineage>
</organism>
<feature type="repeat" description="WD" evidence="3">
    <location>
        <begin position="592"/>
        <end position="633"/>
    </location>
</feature>
<sequence>MRGSHIFQPNRALGYVSNHIPPNVRYIDQRRENIVITCVGRSFHVYGCNSFRLIRAGRIHPENITALAADGFLTYVAVGNQIYGWRSSVDLRKVYRGHEKPVHLLLPFAKHLISVDESSLLKIWVVSTQALYLEIPFANNRFQISALVHPASYKNKILLGSAQGGLQLWNLKTSKLVHKFKCDFKSKVLQLEQAPAIDVIAVGLHNGRIILLNLKYEKVVMEVHQDWGPVTGISFRTDGTSIMASGSSNGQVVFWDLEEKAIVSTLMAHDDSVTGVHFLPNEPLLVTSSPDNSLKMWIFDLSDGGARLLRIREGHAAPPTCIRYHGAAGRHILSSAEDSSLRIFNTVTETLNASMGKASYNRKASKKQKSKYFKCSMSCGRTVFLLFLIFISFTEKSDDPFRMPQINYFTSETTRDKEWDSIAALHQGLVQVTTWSFDKRRMGELHLVPAAFQNKSENKDFSVIATCLCLSHCGNFVTIGYSSGHVERFNIQSGIHRASYGSPTAHKEYVRGLASDNLNQFVVSGAADGLLKFWHFKQAHKTSVKIPVDTVDVGEPITLLRSHRESAMVCAALDDFTVLLVDLDTRAIVRRFQGHRGTITDACFSPDSRWLVTAGQDCTVKIWDIPSSYLIDHFRVTNMCTSLTMSPTGDFLATAHVDYRGVNLWANKSLFSHVTLRGLNPEAEAPLLDLPTTVCEEQQDGVGSQQERSEMDVDELEDAFEEINLDYNSPPQLSSELITMSDLAASRWQNLLNLDIIKKRNRPRQAPQKPESAPFFLPTVAGLDFGFDLNASNQSSTNGTGVPAREQGRIIRTTEAVENLTPFGKLLHDAIITEAYGKAIAYLMNLGPTMVDLEIRSLTPLHGGSGSLPVMGTFMRMIISMFEERKEFELAQSYLSVFLKQHGRAIVQNRELSRLLPELEKAQASGWSVLEDKLLYGMGVVSNLRNYSA</sequence>
<dbReference type="GO" id="GO:0032040">
    <property type="term" value="C:small-subunit processome"/>
    <property type="evidence" value="ECO:0007669"/>
    <property type="project" value="InterPro"/>
</dbReference>
<dbReference type="InterPro" id="IPR019775">
    <property type="entry name" value="WD40_repeat_CS"/>
</dbReference>
<dbReference type="Proteomes" id="UP000030765">
    <property type="component" value="Unassembled WGS sequence"/>
</dbReference>
<dbReference type="FunFam" id="2.130.10.10:FF:000109">
    <property type="entry name" value="WD repeat domain 36"/>
    <property type="match status" value="1"/>
</dbReference>
<dbReference type="Gene3D" id="2.130.10.10">
    <property type="entry name" value="YVTN repeat-like/Quinoprotein amine dehydrogenase"/>
    <property type="match status" value="2"/>
</dbReference>
<reference evidence="7" key="2">
    <citation type="submission" date="2020-05" db="UniProtKB">
        <authorList>
            <consortium name="EnsemblMetazoa"/>
        </authorList>
    </citation>
    <scope>IDENTIFICATION</scope>
</reference>
<dbReference type="OMA" id="FWIRTSG"/>
<evidence type="ECO:0000256" key="1">
    <source>
        <dbReference type="ARBA" id="ARBA00022574"/>
    </source>
</evidence>
<proteinExistence type="predicted"/>
<dbReference type="PANTHER" id="PTHR22840:SF12">
    <property type="entry name" value="WD REPEAT-CONTAINING PROTEIN 36"/>
    <property type="match status" value="1"/>
</dbReference>
<reference evidence="6 8" key="1">
    <citation type="journal article" date="2014" name="BMC Genomics">
        <title>Genome sequence of Anopheles sinensis provides insight into genetics basis of mosquito competence for malaria parasites.</title>
        <authorList>
            <person name="Zhou D."/>
            <person name="Zhang D."/>
            <person name="Ding G."/>
            <person name="Shi L."/>
            <person name="Hou Q."/>
            <person name="Ye Y."/>
            <person name="Xu Y."/>
            <person name="Zhou H."/>
            <person name="Xiong C."/>
            <person name="Li S."/>
            <person name="Yu J."/>
            <person name="Hong S."/>
            <person name="Yu X."/>
            <person name="Zou P."/>
            <person name="Chen C."/>
            <person name="Chang X."/>
            <person name="Wang W."/>
            <person name="Lv Y."/>
            <person name="Sun Y."/>
            <person name="Ma L."/>
            <person name="Shen B."/>
            <person name="Zhu C."/>
        </authorList>
    </citation>
    <scope>NUCLEOTIDE SEQUENCE [LARGE SCALE GENOMIC DNA]</scope>
</reference>
<keyword evidence="1 3" id="KW-0853">WD repeat</keyword>
<dbReference type="GO" id="GO:0006364">
    <property type="term" value="P:rRNA processing"/>
    <property type="evidence" value="ECO:0007669"/>
    <property type="project" value="InterPro"/>
</dbReference>
<dbReference type="EMBL" id="KE525420">
    <property type="protein sequence ID" value="KFB53630.1"/>
    <property type="molecule type" value="Genomic_DNA"/>
</dbReference>
<dbReference type="GO" id="GO:0034388">
    <property type="term" value="C:Pwp2p-containing subcomplex of 90S preribosome"/>
    <property type="evidence" value="ECO:0007669"/>
    <property type="project" value="TreeGrafter"/>
</dbReference>